<dbReference type="EMBL" id="LQPC01000042">
    <property type="protein sequence ID" value="ORV85347.1"/>
    <property type="molecule type" value="Genomic_DNA"/>
</dbReference>
<dbReference type="PANTHER" id="PTHR28047">
    <property type="entry name" value="PROTEIN DCG1"/>
    <property type="match status" value="1"/>
</dbReference>
<evidence type="ECO:0000256" key="2">
    <source>
        <dbReference type="ARBA" id="ARBA00051635"/>
    </source>
</evidence>
<dbReference type="Proteomes" id="UP000193622">
    <property type="component" value="Unassembled WGS sequence"/>
</dbReference>
<dbReference type="GO" id="GO:0047661">
    <property type="term" value="F:amino-acid racemase activity"/>
    <property type="evidence" value="ECO:0007669"/>
    <property type="project" value="InterPro"/>
</dbReference>
<sequence length="247" mass="25841">MTHIVVMNCNTSESMTAEIGRHARMCARPGTVIDAWQPRWGPESAEGYYDSFITAAAVLDRLHELPSSVDAVVMAGFGEHGREGARELLSIPVVDITEAAAQFAMLLAPRYGVVTTLGRACAQIHDSLTTAGLMSRCAAIEAAELGVLDLEADPEAAVDAMHTAGRRAIDAGAEALALGCAGMAGMSDRLSVKLGVPVVDGVTAAVSIAESLVALSLTTSKIRTYAAPRPKHRVGWPISKESGDTDV</sequence>
<dbReference type="PANTHER" id="PTHR28047:SF5">
    <property type="entry name" value="PROTEIN DCG1"/>
    <property type="match status" value="1"/>
</dbReference>
<accession>A0A1X1WFH1</accession>
<evidence type="ECO:0000256" key="3">
    <source>
        <dbReference type="ARBA" id="ARBA00066406"/>
    </source>
</evidence>
<evidence type="ECO:0000256" key="1">
    <source>
        <dbReference type="ARBA" id="ARBA00038414"/>
    </source>
</evidence>
<protein>
    <recommendedName>
        <fullName evidence="4">Hydantoin racemase</fullName>
        <ecNumber evidence="3">5.1.99.5</ecNumber>
    </recommendedName>
</protein>
<reference evidence="6 7" key="1">
    <citation type="submission" date="2016-01" db="EMBL/GenBank/DDBJ databases">
        <title>The new phylogeny of the genus Mycobacterium.</title>
        <authorList>
            <person name="Tarcisio F."/>
            <person name="Conor M."/>
            <person name="Antonella G."/>
            <person name="Elisabetta G."/>
            <person name="Giulia F.S."/>
            <person name="Sara T."/>
            <person name="Anna F."/>
            <person name="Clotilde B."/>
            <person name="Roberto B."/>
            <person name="Veronica D.S."/>
            <person name="Fabio R."/>
            <person name="Monica P."/>
            <person name="Olivier J."/>
            <person name="Enrico T."/>
            <person name="Nicola S."/>
        </authorList>
    </citation>
    <scope>NUCLEOTIDE SEQUENCE [LARGE SCALE GENOMIC DNA]</scope>
    <source>
        <strain evidence="6 7">DSM 45541</strain>
    </source>
</reference>
<dbReference type="FunFam" id="3.40.50.12500:FF:000001">
    <property type="entry name" value="Putative hydantoin racemase"/>
    <property type="match status" value="1"/>
</dbReference>
<dbReference type="InterPro" id="IPR052186">
    <property type="entry name" value="Hydantoin_racemase-like"/>
</dbReference>
<dbReference type="Pfam" id="PF01177">
    <property type="entry name" value="Asp_Glu_race"/>
    <property type="match status" value="1"/>
</dbReference>
<dbReference type="AlphaFoldDB" id="A0A1X1WFH1"/>
<dbReference type="GO" id="GO:0036348">
    <property type="term" value="F:hydantoin racemase activity"/>
    <property type="evidence" value="ECO:0007669"/>
    <property type="project" value="UniProtKB-EC"/>
</dbReference>
<comment type="catalytic activity">
    <reaction evidence="5">
        <text>D-5-benzylhydantoin = L-5-benzylhydantoin</text>
        <dbReference type="Rhea" id="RHEA:83991"/>
        <dbReference type="ChEBI" id="CHEBI:176864"/>
        <dbReference type="ChEBI" id="CHEBI:233540"/>
    </reaction>
</comment>
<dbReference type="RefSeq" id="WP_085176601.1">
    <property type="nucleotide sequence ID" value="NZ_LQPC01000042.1"/>
</dbReference>
<evidence type="ECO:0000313" key="7">
    <source>
        <dbReference type="Proteomes" id="UP000193622"/>
    </source>
</evidence>
<dbReference type="InterPro" id="IPR053714">
    <property type="entry name" value="Iso_Racemase_Enz_sf"/>
</dbReference>
<dbReference type="Gene3D" id="3.40.50.12500">
    <property type="match status" value="1"/>
</dbReference>
<dbReference type="EC" id="5.1.99.5" evidence="3"/>
<evidence type="ECO:0000313" key="6">
    <source>
        <dbReference type="EMBL" id="ORV85347.1"/>
    </source>
</evidence>
<evidence type="ECO:0000256" key="4">
    <source>
        <dbReference type="ARBA" id="ARBA00067972"/>
    </source>
</evidence>
<comment type="similarity">
    <text evidence="1">Belongs to the HyuE racemase family.</text>
</comment>
<comment type="caution">
    <text evidence="6">The sequence shown here is derived from an EMBL/GenBank/DDBJ whole genome shotgun (WGS) entry which is preliminary data.</text>
</comment>
<comment type="catalytic activity">
    <reaction evidence="2">
        <text>a D-5-monosubstituted hydantoin = a L-5-monosubstituted hydantoin</text>
        <dbReference type="Rhea" id="RHEA:46624"/>
        <dbReference type="ChEBI" id="CHEBI:86339"/>
        <dbReference type="ChEBI" id="CHEBI:86340"/>
        <dbReference type="EC" id="5.1.99.5"/>
    </reaction>
</comment>
<gene>
    <name evidence="6" type="ORF">AWC12_20755</name>
</gene>
<proteinExistence type="inferred from homology"/>
<evidence type="ECO:0000256" key="5">
    <source>
        <dbReference type="ARBA" id="ARBA00093199"/>
    </source>
</evidence>
<organism evidence="6 7">
    <name type="scientific">Mycolicibacterium iranicum</name>
    <name type="common">Mycobacterium iranicum</name>
    <dbReference type="NCBI Taxonomy" id="912594"/>
    <lineage>
        <taxon>Bacteria</taxon>
        <taxon>Bacillati</taxon>
        <taxon>Actinomycetota</taxon>
        <taxon>Actinomycetes</taxon>
        <taxon>Mycobacteriales</taxon>
        <taxon>Mycobacteriaceae</taxon>
        <taxon>Mycolicibacterium</taxon>
    </lineage>
</organism>
<name>A0A1X1WFH1_MYCIR</name>
<dbReference type="InterPro" id="IPR015942">
    <property type="entry name" value="Asp/Glu/hydantoin_racemase"/>
</dbReference>